<organism evidence="3">
    <name type="scientific">Schlesneria paludicola</name>
    <dbReference type="NCBI Taxonomy" id="360056"/>
    <lineage>
        <taxon>Bacteria</taxon>
        <taxon>Pseudomonadati</taxon>
        <taxon>Planctomycetota</taxon>
        <taxon>Planctomycetia</taxon>
        <taxon>Planctomycetales</taxon>
        <taxon>Planctomycetaceae</taxon>
        <taxon>Schlesneria</taxon>
    </lineage>
</organism>
<dbReference type="GO" id="GO:0003824">
    <property type="term" value="F:catalytic activity"/>
    <property type="evidence" value="ECO:0007669"/>
    <property type="project" value="InterPro"/>
</dbReference>
<dbReference type="InterPro" id="IPR005135">
    <property type="entry name" value="Endo/exonuclease/phosphatase"/>
</dbReference>
<comment type="caution">
    <text evidence="3">The sequence shown here is derived from an EMBL/GenBank/DDBJ whole genome shotgun (WGS) entry which is preliminary data.</text>
</comment>
<protein>
    <recommendedName>
        <fullName evidence="2">Endonuclease/exonuclease/phosphatase domain-containing protein</fullName>
    </recommendedName>
</protein>
<feature type="domain" description="Endonuclease/exonuclease/phosphatase" evidence="2">
    <location>
        <begin position="83"/>
        <end position="289"/>
    </location>
</feature>
<dbReference type="PANTHER" id="PTHR14859">
    <property type="entry name" value="CALCOFLUOR WHITE HYPERSENSITIVE PROTEIN PRECURSOR"/>
    <property type="match status" value="1"/>
</dbReference>
<evidence type="ECO:0000256" key="1">
    <source>
        <dbReference type="SAM" id="MobiDB-lite"/>
    </source>
</evidence>
<dbReference type="AlphaFoldDB" id="A0A7C4QR37"/>
<sequence length="308" mass="33391">MEGGGSHVPGGTTPQPTEGCTQPPRRTSAVSWWRWTAAGFGVVLCGLVLMDGADRRPADAARSVSLAGPTEPWPGDVRRLRLASFNIHSGRGADRRLDLGRTAAVLDEQLDVAGLNEVRAPWSGPNQAETLARHLGLAAAFAPTERQWWRDHFGNGILSRRPLAGILRCPLPGTRGKAFRNVVLAYLPFRDRTVKLLVTHIDREDDREHQLAAVIRLFLALEPPVVLMGDLNSTADDPQLVSLLDRADVSSALHDGLPDGPPLGTIDWLFHRGLRTVSARLVAVDASDHPLLLAELALEDASDDLEAQ</sequence>
<accession>A0A7C4QR37</accession>
<evidence type="ECO:0000259" key="2">
    <source>
        <dbReference type="Pfam" id="PF03372"/>
    </source>
</evidence>
<proteinExistence type="predicted"/>
<name>A0A7C4QR37_9PLAN</name>
<dbReference type="SUPFAM" id="SSF56219">
    <property type="entry name" value="DNase I-like"/>
    <property type="match status" value="1"/>
</dbReference>
<reference evidence="3" key="1">
    <citation type="journal article" date="2020" name="mSystems">
        <title>Genome- and Community-Level Interaction Insights into Carbon Utilization and Element Cycling Functions of Hydrothermarchaeota in Hydrothermal Sediment.</title>
        <authorList>
            <person name="Zhou Z."/>
            <person name="Liu Y."/>
            <person name="Xu W."/>
            <person name="Pan J."/>
            <person name="Luo Z.H."/>
            <person name="Li M."/>
        </authorList>
    </citation>
    <scope>NUCLEOTIDE SEQUENCE [LARGE SCALE GENOMIC DNA]</scope>
    <source>
        <strain evidence="3">SpSt-508</strain>
    </source>
</reference>
<dbReference type="GO" id="GO:0006506">
    <property type="term" value="P:GPI anchor biosynthetic process"/>
    <property type="evidence" value="ECO:0007669"/>
    <property type="project" value="TreeGrafter"/>
</dbReference>
<gene>
    <name evidence="3" type="ORF">ENS64_18085</name>
</gene>
<feature type="compositionally biased region" description="Polar residues" evidence="1">
    <location>
        <begin position="12"/>
        <end position="25"/>
    </location>
</feature>
<feature type="region of interest" description="Disordered" evidence="1">
    <location>
        <begin position="1"/>
        <end position="25"/>
    </location>
</feature>
<evidence type="ECO:0000313" key="3">
    <source>
        <dbReference type="EMBL" id="HGT41160.1"/>
    </source>
</evidence>
<dbReference type="InterPro" id="IPR051916">
    <property type="entry name" value="GPI-anchor_lipid_remodeler"/>
</dbReference>
<dbReference type="InterPro" id="IPR036691">
    <property type="entry name" value="Endo/exonu/phosph_ase_sf"/>
</dbReference>
<dbReference type="Gene3D" id="3.60.10.10">
    <property type="entry name" value="Endonuclease/exonuclease/phosphatase"/>
    <property type="match status" value="1"/>
</dbReference>
<dbReference type="Pfam" id="PF03372">
    <property type="entry name" value="Exo_endo_phos"/>
    <property type="match status" value="1"/>
</dbReference>
<dbReference type="EMBL" id="DSVQ01000019">
    <property type="protein sequence ID" value="HGT41160.1"/>
    <property type="molecule type" value="Genomic_DNA"/>
</dbReference>
<dbReference type="GO" id="GO:0016020">
    <property type="term" value="C:membrane"/>
    <property type="evidence" value="ECO:0007669"/>
    <property type="project" value="GOC"/>
</dbReference>
<dbReference type="PANTHER" id="PTHR14859:SF1">
    <property type="entry name" value="PGAP2-INTERACTING PROTEIN"/>
    <property type="match status" value="1"/>
</dbReference>